<dbReference type="AlphaFoldDB" id="A0A418T4P7"/>
<keyword evidence="1" id="KW-0732">Signal</keyword>
<evidence type="ECO:0000313" key="2">
    <source>
        <dbReference type="EMBL" id="RJE88137.1"/>
    </source>
</evidence>
<name>A0A418T4P7_9RHOB</name>
<proteinExistence type="predicted"/>
<dbReference type="PROSITE" id="PS51318">
    <property type="entry name" value="TAT"/>
    <property type="match status" value="1"/>
</dbReference>
<dbReference type="PANTHER" id="PTHR43737">
    <property type="entry name" value="BLL7424 PROTEIN"/>
    <property type="match status" value="1"/>
</dbReference>
<protein>
    <submittedName>
        <fullName evidence="2">DUF1501 domain-containing protein</fullName>
    </submittedName>
</protein>
<dbReference type="OrthoDB" id="9779968at2"/>
<evidence type="ECO:0000313" key="3">
    <source>
        <dbReference type="Proteomes" id="UP000284202"/>
    </source>
</evidence>
<feature type="chain" id="PRO_5019218704" evidence="1">
    <location>
        <begin position="31"/>
        <end position="392"/>
    </location>
</feature>
<dbReference type="InterPro" id="IPR010869">
    <property type="entry name" value="DUF1501"/>
</dbReference>
<dbReference type="RefSeq" id="WP_119746270.1">
    <property type="nucleotide sequence ID" value="NZ_QZCG01000002.1"/>
</dbReference>
<organism evidence="2 3">
    <name type="scientific">Paracoccus onubensis</name>
    <dbReference type="NCBI Taxonomy" id="1675788"/>
    <lineage>
        <taxon>Bacteria</taxon>
        <taxon>Pseudomonadati</taxon>
        <taxon>Pseudomonadota</taxon>
        <taxon>Alphaproteobacteria</taxon>
        <taxon>Rhodobacterales</taxon>
        <taxon>Paracoccaceae</taxon>
        <taxon>Paracoccus</taxon>
    </lineage>
</organism>
<dbReference type="Proteomes" id="UP000284202">
    <property type="component" value="Unassembled WGS sequence"/>
</dbReference>
<dbReference type="InterPro" id="IPR006311">
    <property type="entry name" value="TAT_signal"/>
</dbReference>
<feature type="signal peptide" evidence="1">
    <location>
        <begin position="1"/>
        <end position="30"/>
    </location>
</feature>
<comment type="caution">
    <text evidence="2">The sequence shown here is derived from an EMBL/GenBank/DDBJ whole genome shotgun (WGS) entry which is preliminary data.</text>
</comment>
<dbReference type="PANTHER" id="PTHR43737:SF1">
    <property type="entry name" value="DUF1501 DOMAIN-CONTAINING PROTEIN"/>
    <property type="match status" value="1"/>
</dbReference>
<gene>
    <name evidence="2" type="ORF">D3P04_04285</name>
</gene>
<accession>A0A418T4P7</accession>
<keyword evidence="3" id="KW-1185">Reference proteome</keyword>
<dbReference type="Pfam" id="PF07394">
    <property type="entry name" value="DUF1501"/>
    <property type="match status" value="1"/>
</dbReference>
<sequence>MLSRRLFLKSSAIIGCSAAAHPLLSSIAFASAPGENRLVVIILRGAMDGIDVFQPYGDPELRKLRQKISLGPDQGAHDLDGFFALHPSLSSLMPLWKAGELGFAPAVSTPYRDKRSHFDGQDMLEAGTGTDLDVFQQRDGWLNRLLHNMPGAESETAYSVGTEQMRILAGDAPAKSWTPKINLKLGPQARMLLQHVYHDDPLFREGGLEGMEIASQSMDRIKEKKGPTRDARELARFSASRLNGDTRIATFSLSGWDTHARQSVTIDGALMSLADAILTMREDLGKNWSKTTILAMTEFGRTARENGSGGTDHGTGGAMLVAGGAVRGGQALGKWPGLGESDLYAGRDLMPVTDIRAYAAWALHDLFGTERGALESSVFPGLDMGENPRILA</sequence>
<dbReference type="EMBL" id="QZCG01000002">
    <property type="protein sequence ID" value="RJE88137.1"/>
    <property type="molecule type" value="Genomic_DNA"/>
</dbReference>
<reference evidence="3" key="1">
    <citation type="submission" date="2018-09" db="EMBL/GenBank/DDBJ databases">
        <title>Acidovorax cavernicola nov. sp. isolated from Gruta de las Maravillas (Aracena, Spain).</title>
        <authorList>
            <person name="Jurado V."/>
            <person name="Gutierrez-Patricio S."/>
            <person name="Gonzalez-Pimentel J.L."/>
            <person name="Miller A.Z."/>
            <person name="Laiz L."/>
            <person name="Saiz-Jimenez C."/>
        </authorList>
    </citation>
    <scope>NUCLEOTIDE SEQUENCE [LARGE SCALE GENOMIC DNA]</scope>
    <source>
        <strain evidence="3">1011MAR3C25</strain>
    </source>
</reference>
<evidence type="ECO:0000256" key="1">
    <source>
        <dbReference type="SAM" id="SignalP"/>
    </source>
</evidence>